<evidence type="ECO:0000256" key="2">
    <source>
        <dbReference type="ARBA" id="ARBA00022448"/>
    </source>
</evidence>
<dbReference type="InterPro" id="IPR024931">
    <property type="entry name" value="Importin_alpha"/>
</dbReference>
<dbReference type="PIRSF" id="PIRSF005673">
    <property type="entry name" value="Importin_alpha"/>
    <property type="match status" value="1"/>
</dbReference>
<dbReference type="KEGG" id="cam:101499973"/>
<protein>
    <recommendedName>
        <fullName evidence="5">Importin subunit alpha</fullName>
    </recommendedName>
</protein>
<feature type="repeat" description="ARM" evidence="6">
    <location>
        <begin position="64"/>
        <end position="100"/>
    </location>
</feature>
<gene>
    <name evidence="8" type="primary">LOC101499973</name>
</gene>
<dbReference type="Proteomes" id="UP000087171">
    <property type="component" value="Chromosome Ca3"/>
</dbReference>
<dbReference type="Gene3D" id="1.25.10.10">
    <property type="entry name" value="Leucine-rich Repeat Variant"/>
    <property type="match status" value="1"/>
</dbReference>
<dbReference type="InterPro" id="IPR000225">
    <property type="entry name" value="Armadillo"/>
</dbReference>
<keyword evidence="2 5" id="KW-0813">Transport</keyword>
<dbReference type="InterPro" id="IPR011989">
    <property type="entry name" value="ARM-like"/>
</dbReference>
<dbReference type="AlphaFoldDB" id="A0A1S3E252"/>
<dbReference type="GO" id="GO:0005737">
    <property type="term" value="C:cytoplasm"/>
    <property type="evidence" value="ECO:0007669"/>
    <property type="project" value="InterPro"/>
</dbReference>
<evidence type="ECO:0000313" key="7">
    <source>
        <dbReference type="Proteomes" id="UP000087171"/>
    </source>
</evidence>
<evidence type="ECO:0000313" key="8">
    <source>
        <dbReference type="RefSeq" id="XP_012569523.1"/>
    </source>
</evidence>
<reference evidence="7" key="1">
    <citation type="journal article" date="2013" name="Nat. Biotechnol.">
        <title>Draft genome sequence of chickpea (Cicer arietinum) provides a resource for trait improvement.</title>
        <authorList>
            <person name="Varshney R.K."/>
            <person name="Song C."/>
            <person name="Saxena R.K."/>
            <person name="Azam S."/>
            <person name="Yu S."/>
            <person name="Sharpe A.G."/>
            <person name="Cannon S."/>
            <person name="Baek J."/>
            <person name="Rosen B.D."/>
            <person name="Tar'an B."/>
            <person name="Millan T."/>
            <person name="Zhang X."/>
            <person name="Ramsay L.D."/>
            <person name="Iwata A."/>
            <person name="Wang Y."/>
            <person name="Nelson W."/>
            <person name="Farmer A.D."/>
            <person name="Gaur P.M."/>
            <person name="Soderlund C."/>
            <person name="Penmetsa R.V."/>
            <person name="Xu C."/>
            <person name="Bharti A.K."/>
            <person name="He W."/>
            <person name="Winter P."/>
            <person name="Zhao S."/>
            <person name="Hane J.K."/>
            <person name="Carrasquilla-Garcia N."/>
            <person name="Condie J.A."/>
            <person name="Upadhyaya H.D."/>
            <person name="Luo M.C."/>
            <person name="Thudi M."/>
            <person name="Gowda C.L."/>
            <person name="Singh N.P."/>
            <person name="Lichtenzveig J."/>
            <person name="Gali K.K."/>
            <person name="Rubio J."/>
            <person name="Nadarajan N."/>
            <person name="Dolezel J."/>
            <person name="Bansal K.C."/>
            <person name="Xu X."/>
            <person name="Edwards D."/>
            <person name="Zhang G."/>
            <person name="Kahl G."/>
            <person name="Gil J."/>
            <person name="Singh K.B."/>
            <person name="Datta S.K."/>
            <person name="Jackson S.A."/>
            <person name="Wang J."/>
            <person name="Cook D.R."/>
        </authorList>
    </citation>
    <scope>NUCLEOTIDE SEQUENCE [LARGE SCALE GENOMIC DNA]</scope>
    <source>
        <strain evidence="7">cv. CDC Frontier</strain>
    </source>
</reference>
<dbReference type="Pfam" id="PF00514">
    <property type="entry name" value="Arm"/>
    <property type="match status" value="4"/>
</dbReference>
<dbReference type="SUPFAM" id="SSF48371">
    <property type="entry name" value="ARM repeat"/>
    <property type="match status" value="1"/>
</dbReference>
<dbReference type="PROSITE" id="PS50176">
    <property type="entry name" value="ARM_REPEAT"/>
    <property type="match status" value="3"/>
</dbReference>
<feature type="repeat" description="ARM" evidence="6">
    <location>
        <begin position="239"/>
        <end position="281"/>
    </location>
</feature>
<evidence type="ECO:0000256" key="6">
    <source>
        <dbReference type="PROSITE-ProRule" id="PRU00259"/>
    </source>
</evidence>
<dbReference type="InterPro" id="IPR016024">
    <property type="entry name" value="ARM-type_fold"/>
</dbReference>
<dbReference type="SMART" id="SM00185">
    <property type="entry name" value="ARM"/>
    <property type="match status" value="8"/>
</dbReference>
<dbReference type="Pfam" id="PF16186">
    <property type="entry name" value="Arm_3"/>
    <property type="match status" value="1"/>
</dbReference>
<dbReference type="GO" id="GO:0006606">
    <property type="term" value="P:protein import into nucleus"/>
    <property type="evidence" value="ECO:0007669"/>
    <property type="project" value="InterPro"/>
</dbReference>
<keyword evidence="4 5" id="KW-0653">Protein transport</keyword>
<dbReference type="InterPro" id="IPR032413">
    <property type="entry name" value="Arm_3"/>
</dbReference>
<organism evidence="7 8">
    <name type="scientific">Cicer arietinum</name>
    <name type="common">Chickpea</name>
    <name type="synonym">Garbanzo</name>
    <dbReference type="NCBI Taxonomy" id="3827"/>
    <lineage>
        <taxon>Eukaryota</taxon>
        <taxon>Viridiplantae</taxon>
        <taxon>Streptophyta</taxon>
        <taxon>Embryophyta</taxon>
        <taxon>Tracheophyta</taxon>
        <taxon>Spermatophyta</taxon>
        <taxon>Magnoliopsida</taxon>
        <taxon>eudicotyledons</taxon>
        <taxon>Gunneridae</taxon>
        <taxon>Pentapetalae</taxon>
        <taxon>rosids</taxon>
        <taxon>fabids</taxon>
        <taxon>Fabales</taxon>
        <taxon>Fabaceae</taxon>
        <taxon>Papilionoideae</taxon>
        <taxon>50 kb inversion clade</taxon>
        <taxon>NPAAA clade</taxon>
        <taxon>Hologalegina</taxon>
        <taxon>IRL clade</taxon>
        <taxon>Cicereae</taxon>
        <taxon>Cicer</taxon>
    </lineage>
</organism>
<dbReference type="RefSeq" id="XP_012569523.1">
    <property type="nucleotide sequence ID" value="XM_012714069.2"/>
</dbReference>
<accession>A0A1S3E252</accession>
<dbReference type="OrthoDB" id="1426202at2759"/>
<keyword evidence="7" id="KW-1185">Reference proteome</keyword>
<dbReference type="GO" id="GO:0061608">
    <property type="term" value="F:nuclear import signal receptor activity"/>
    <property type="evidence" value="ECO:0007669"/>
    <property type="project" value="InterPro"/>
</dbReference>
<evidence type="ECO:0000256" key="3">
    <source>
        <dbReference type="ARBA" id="ARBA00022737"/>
    </source>
</evidence>
<evidence type="ECO:0000256" key="5">
    <source>
        <dbReference type="PIRNR" id="PIRNR005673"/>
    </source>
</evidence>
<dbReference type="PaxDb" id="3827-XP_004494948.1"/>
<feature type="repeat" description="ARM" evidence="6">
    <location>
        <begin position="109"/>
        <end position="151"/>
    </location>
</feature>
<keyword evidence="3" id="KW-0677">Repeat</keyword>
<reference evidence="8" key="2">
    <citation type="submission" date="2025-08" db="UniProtKB">
        <authorList>
            <consortium name="RefSeq"/>
        </authorList>
    </citation>
    <scope>IDENTIFICATION</scope>
    <source>
        <tissue evidence="8">Etiolated seedlings</tissue>
    </source>
</reference>
<evidence type="ECO:0000256" key="1">
    <source>
        <dbReference type="ARBA" id="ARBA00010394"/>
    </source>
</evidence>
<dbReference type="PANTHER" id="PTHR23316">
    <property type="entry name" value="IMPORTIN ALPHA"/>
    <property type="match status" value="1"/>
</dbReference>
<evidence type="ECO:0000256" key="4">
    <source>
        <dbReference type="ARBA" id="ARBA00022927"/>
    </source>
</evidence>
<sequence length="452" mass="49080">MEEDGDTPSSPSPPCIINTIQHIRILTQSLSSDDPASQLEATTEICKLLSKGQIALIDQAIREGIVPQLVRFLERNDIPQLQSKAACILTNITSGTSESEHTRTVIKHGAVPLLVNLLYRGNYDMKEQALRVLGNIAGDSQSTRDDVLSHGALLPLFGLLWNPTIVKPSILRIGTWTLSHLFHGKPPSKLLQQIQPALPFVHNLLLMADEEVVVNACRTLSYLTHDGSSKMIQAVIDANVCPRLVELLQSLESNVAAPILVTLRNLTLGDEAQTQILIDNGVLPCLKLVLSSCDKIVLRHACSVISNITRGNISQIQAVIDVDLISPLVCLTKAEFDIKQEVAQAIVNAADGTPQQIQFLASKGCIEALCDLLTCPDPTTMTSCLSGLYNILLAGETYKGDTVWVNVYAEKVDKCGGLEKIESLQCNDNNGVSTMAMDILGTYWPESGSEQD</sequence>
<dbReference type="eggNOG" id="KOG0166">
    <property type="taxonomic scope" value="Eukaryota"/>
</dbReference>
<dbReference type="GeneID" id="101499973"/>
<dbReference type="STRING" id="3827.A0A1S3E252"/>
<proteinExistence type="inferred from homology"/>
<comment type="similarity">
    <text evidence="1 5">Belongs to the importin alpha family.</text>
</comment>
<name>A0A1S3E252_CICAR</name>